<organism evidence="1 2">
    <name type="scientific">Candolleomyces aberdarensis</name>
    <dbReference type="NCBI Taxonomy" id="2316362"/>
    <lineage>
        <taxon>Eukaryota</taxon>
        <taxon>Fungi</taxon>
        <taxon>Dikarya</taxon>
        <taxon>Basidiomycota</taxon>
        <taxon>Agaricomycotina</taxon>
        <taxon>Agaricomycetes</taxon>
        <taxon>Agaricomycetidae</taxon>
        <taxon>Agaricales</taxon>
        <taxon>Agaricineae</taxon>
        <taxon>Psathyrellaceae</taxon>
        <taxon>Candolleomyces</taxon>
    </lineage>
</organism>
<dbReference type="EMBL" id="SDEE01000332">
    <property type="protein sequence ID" value="RXW17548.1"/>
    <property type="molecule type" value="Genomic_DNA"/>
</dbReference>
<accession>A0A4V1Q369</accession>
<proteinExistence type="predicted"/>
<dbReference type="AlphaFoldDB" id="A0A4V1Q369"/>
<evidence type="ECO:0008006" key="3">
    <source>
        <dbReference type="Google" id="ProtNLM"/>
    </source>
</evidence>
<dbReference type="SUPFAM" id="SSF52047">
    <property type="entry name" value="RNI-like"/>
    <property type="match status" value="1"/>
</dbReference>
<evidence type="ECO:0000313" key="2">
    <source>
        <dbReference type="Proteomes" id="UP000290288"/>
    </source>
</evidence>
<keyword evidence="2" id="KW-1185">Reference proteome</keyword>
<gene>
    <name evidence="1" type="ORF">EST38_g8308</name>
</gene>
<dbReference type="Gene3D" id="3.80.10.10">
    <property type="entry name" value="Ribonuclease Inhibitor"/>
    <property type="match status" value="1"/>
</dbReference>
<sequence>MFPRVATGGEPIEVWPERWNAWILKLTKLQEATRVWMSRSGDCPITLLVDDIRTSKLTPPKYCPELSGLVDLLCQTSPRWERVEFRLRFQSMTFPTSRLLFVPPQTNPKLISVTLRLEFVSLRDHPVRRKLVSSPNIFDTPSIRSLGIGRRVMIHDILDIPINWRNLRDLDVGSYNKGSPQILSASHIFQLFKACPNLIKCTIDLQEDSRPFPMPPETITLPLLQDLSISPEAWHLPCSFASSLNLPSLVKFRVRDGKEDKYYQWLLREAQESGLCEFFERFGSTLRNVTFSYCPLSPSALLHCLHHLPNVTSLTLTNLSKWYFIYIGAQINRDVLNSFTPRFDKSSRAWTSLCPSIEEFGFSLGSKIPIVDETALLDFVEARRRVVDETDGSGVVRLRKVNCNGYGFRTIDPLKDLRSRRVDLVDFSFKDYEYAPSPDLS</sequence>
<dbReference type="OrthoDB" id="3172239at2759"/>
<dbReference type="InterPro" id="IPR032675">
    <property type="entry name" value="LRR_dom_sf"/>
</dbReference>
<dbReference type="STRING" id="2316362.A0A4V1Q369"/>
<comment type="caution">
    <text evidence="1">The sequence shown here is derived from an EMBL/GenBank/DDBJ whole genome shotgun (WGS) entry which is preliminary data.</text>
</comment>
<name>A0A4V1Q369_9AGAR</name>
<protein>
    <recommendedName>
        <fullName evidence="3">F-box domain-containing protein</fullName>
    </recommendedName>
</protein>
<evidence type="ECO:0000313" key="1">
    <source>
        <dbReference type="EMBL" id="RXW17548.1"/>
    </source>
</evidence>
<dbReference type="Proteomes" id="UP000290288">
    <property type="component" value="Unassembled WGS sequence"/>
</dbReference>
<reference evidence="1 2" key="1">
    <citation type="submission" date="2019-01" db="EMBL/GenBank/DDBJ databases">
        <title>Draft genome sequence of Psathyrella aberdarensis IHI B618.</title>
        <authorList>
            <person name="Buettner E."/>
            <person name="Kellner H."/>
        </authorList>
    </citation>
    <scope>NUCLEOTIDE SEQUENCE [LARGE SCALE GENOMIC DNA]</scope>
    <source>
        <strain evidence="1 2">IHI B618</strain>
    </source>
</reference>